<reference evidence="2" key="1">
    <citation type="submission" date="2021-12" db="EMBL/GenBank/DDBJ databases">
        <authorList>
            <person name="Rodrigo-Torres L."/>
            <person name="Arahal R. D."/>
            <person name="Lucena T."/>
        </authorList>
    </citation>
    <scope>NUCLEOTIDE SEQUENCE</scope>
    <source>
        <strain evidence="2">CECT 8267</strain>
    </source>
</reference>
<dbReference type="Pfam" id="PF13413">
    <property type="entry name" value="HTH_25"/>
    <property type="match status" value="1"/>
</dbReference>
<dbReference type="InterPro" id="IPR010982">
    <property type="entry name" value="Lambda_DNA-bd_dom_sf"/>
</dbReference>
<dbReference type="CDD" id="cd00093">
    <property type="entry name" value="HTH_XRE"/>
    <property type="match status" value="1"/>
</dbReference>
<dbReference type="SUPFAM" id="SSF47413">
    <property type="entry name" value="lambda repressor-like DNA-binding domains"/>
    <property type="match status" value="1"/>
</dbReference>
<dbReference type="InterPro" id="IPR001387">
    <property type="entry name" value="Cro/C1-type_HTH"/>
</dbReference>
<proteinExistence type="predicted"/>
<evidence type="ECO:0000259" key="1">
    <source>
        <dbReference type="PROSITE" id="PS50943"/>
    </source>
</evidence>
<protein>
    <submittedName>
        <fullName evidence="2">Cytoskeleton protein RodZ</fullName>
    </submittedName>
</protein>
<dbReference type="InterPro" id="IPR025194">
    <property type="entry name" value="RodZ-like_C"/>
</dbReference>
<dbReference type="RefSeq" id="WP_237445334.1">
    <property type="nucleotide sequence ID" value="NZ_CAKLPX010000003.1"/>
</dbReference>
<sequence length="282" mass="30920">MPEINNADQPIAENVHVGQLLSDARRAKGLSIEDVALHLCITQKNVAAIEIENYQAIGSSVFVLGYLKNYALLLGLDVDEVQRRYREQLPKKQEKRSITKPQLSIHKRHSGSPLWLLVVLSVCIGGAFWLFSGEPVSREVTTTNEVKVLTASGDTVVESLSQPVVVESEPALVTEVEPLVLDEQPLLTDDSGSEVVEQVLPDQRLSMYFDDECWVEVRDGSGKRLLSGIKKQGDQVEFDGIAPYQLVIGKVGAVRLTYNGENVEVVARSGKKTAKLTVGKAS</sequence>
<evidence type="ECO:0000313" key="2">
    <source>
        <dbReference type="EMBL" id="CAH0992654.1"/>
    </source>
</evidence>
<dbReference type="Proteomes" id="UP000838100">
    <property type="component" value="Unassembled WGS sequence"/>
</dbReference>
<evidence type="ECO:0000313" key="3">
    <source>
        <dbReference type="Proteomes" id="UP000838100"/>
    </source>
</evidence>
<keyword evidence="3" id="KW-1185">Reference proteome</keyword>
<dbReference type="PANTHER" id="PTHR34475:SF1">
    <property type="entry name" value="CYTOSKELETON PROTEIN RODZ"/>
    <property type="match status" value="1"/>
</dbReference>
<comment type="caution">
    <text evidence="2">The sequence shown here is derived from an EMBL/GenBank/DDBJ whole genome shotgun (WGS) entry which is preliminary data.</text>
</comment>
<dbReference type="Gene3D" id="1.10.260.40">
    <property type="entry name" value="lambda repressor-like DNA-binding domains"/>
    <property type="match status" value="1"/>
</dbReference>
<dbReference type="PROSITE" id="PS50943">
    <property type="entry name" value="HTH_CROC1"/>
    <property type="match status" value="1"/>
</dbReference>
<dbReference type="InterPro" id="IPR050400">
    <property type="entry name" value="Bact_Cytoskel_RodZ"/>
</dbReference>
<organism evidence="2 3">
    <name type="scientific">Sinobacterium norvegicum</name>
    <dbReference type="NCBI Taxonomy" id="1641715"/>
    <lineage>
        <taxon>Bacteria</taxon>
        <taxon>Pseudomonadati</taxon>
        <taxon>Pseudomonadota</taxon>
        <taxon>Gammaproteobacteria</taxon>
        <taxon>Cellvibrionales</taxon>
        <taxon>Spongiibacteraceae</taxon>
        <taxon>Sinobacterium</taxon>
    </lineage>
</organism>
<dbReference type="PANTHER" id="PTHR34475">
    <property type="match status" value="1"/>
</dbReference>
<name>A0ABM9AHG1_9GAMM</name>
<feature type="domain" description="HTH cro/C1-type" evidence="1">
    <location>
        <begin position="21"/>
        <end position="81"/>
    </location>
</feature>
<dbReference type="Pfam" id="PF13464">
    <property type="entry name" value="RodZ_C"/>
    <property type="match status" value="1"/>
</dbReference>
<gene>
    <name evidence="2" type="primary">rodZ</name>
    <name evidence="2" type="ORF">SIN8267_02787</name>
</gene>
<accession>A0ABM9AHG1</accession>
<dbReference type="EMBL" id="CAKLPX010000003">
    <property type="protein sequence ID" value="CAH0992654.1"/>
    <property type="molecule type" value="Genomic_DNA"/>
</dbReference>